<dbReference type="Pfam" id="PF00561">
    <property type="entry name" value="Abhydrolase_1"/>
    <property type="match status" value="1"/>
</dbReference>
<name>A0ABQ2ZSI9_9ACTN</name>
<dbReference type="PIRSF" id="PIRSF006431">
    <property type="entry name" value="Pept_S33"/>
    <property type="match status" value="1"/>
</dbReference>
<dbReference type="Proteomes" id="UP000600946">
    <property type="component" value="Unassembled WGS sequence"/>
</dbReference>
<comment type="similarity">
    <text evidence="3 8 9">Belongs to the peptidase S33 family.</text>
</comment>
<evidence type="ECO:0000313" key="12">
    <source>
        <dbReference type="Proteomes" id="UP000600946"/>
    </source>
</evidence>
<accession>A0ABQ2ZSI9</accession>
<keyword evidence="5 8" id="KW-0963">Cytoplasm</keyword>
<reference evidence="12" key="1">
    <citation type="journal article" date="2019" name="Int. J. Syst. Evol. Microbiol.">
        <title>The Global Catalogue of Microorganisms (GCM) 10K type strain sequencing project: providing services to taxonomists for standard genome sequencing and annotation.</title>
        <authorList>
            <consortium name="The Broad Institute Genomics Platform"/>
            <consortium name="The Broad Institute Genome Sequencing Center for Infectious Disease"/>
            <person name="Wu L."/>
            <person name="Ma J."/>
        </authorList>
    </citation>
    <scope>NUCLEOTIDE SEQUENCE [LARGE SCALE GENOMIC DNA]</scope>
    <source>
        <strain evidence="12">JCM 4594</strain>
    </source>
</reference>
<evidence type="ECO:0000313" key="11">
    <source>
        <dbReference type="EMBL" id="GGY24389.1"/>
    </source>
</evidence>
<evidence type="ECO:0000256" key="4">
    <source>
        <dbReference type="ARBA" id="ARBA00022438"/>
    </source>
</evidence>
<dbReference type="InterPro" id="IPR005944">
    <property type="entry name" value="Pro_iminopeptidase"/>
</dbReference>
<evidence type="ECO:0000256" key="8">
    <source>
        <dbReference type="PIRNR" id="PIRNR006431"/>
    </source>
</evidence>
<dbReference type="InterPro" id="IPR000073">
    <property type="entry name" value="AB_hydrolase_1"/>
</dbReference>
<comment type="subcellular location">
    <subcellularLocation>
        <location evidence="2 8">Cytoplasm</location>
    </subcellularLocation>
</comment>
<sequence>MSRRPARRPPRGLPSGPAVAGAAAMLARMTFPETAPYDHGMLDTGDGDFVYWEVCGNPEGKPAVVVHGGPGSGAGPFWRRYFDPARYRVVLFDQRGCGRSTPPVSDAATGLASNTTHRLMADMERLREHLGVANWLVFGGSWGATLGMAYAQAHPDRVTELVLVSVTTTSRAEVDWVTEGVRVHFPEAWAAFRDAAHPREGERVVDAYARLLADPDPEVREEAARTWCRWEDTHVRAAGTPLVEEFGDPRYDDPAFRMTFARLVTHYWRHAAWLDDGQLVDGMGKLAGTPGVLITGGQDLSSPPDPARALAAGWPGCELVVIDDAGHGLGHPGMSQAAQAALDRFAGR</sequence>
<protein>
    <recommendedName>
        <fullName evidence="8 9">Proline iminopeptidase</fullName>
        <shortName evidence="8">PIP</shortName>
        <ecNumber evidence="8 9">3.4.11.5</ecNumber>
    </recommendedName>
    <alternativeName>
        <fullName evidence="8">Prolyl aminopeptidase</fullName>
    </alternativeName>
</protein>
<dbReference type="EMBL" id="BMUU01000002">
    <property type="protein sequence ID" value="GGY24389.1"/>
    <property type="molecule type" value="Genomic_DNA"/>
</dbReference>
<feature type="domain" description="AB hydrolase-1" evidence="10">
    <location>
        <begin position="64"/>
        <end position="327"/>
    </location>
</feature>
<dbReference type="PRINTS" id="PR00793">
    <property type="entry name" value="PROAMNOPTASE"/>
</dbReference>
<dbReference type="NCBIfam" id="TIGR01249">
    <property type="entry name" value="pro_imino_pep_1"/>
    <property type="match status" value="1"/>
</dbReference>
<dbReference type="EC" id="3.4.11.5" evidence="8 9"/>
<dbReference type="InterPro" id="IPR002410">
    <property type="entry name" value="Peptidase_S33"/>
</dbReference>
<proteinExistence type="inferred from homology"/>
<evidence type="ECO:0000256" key="9">
    <source>
        <dbReference type="RuleBase" id="RU003421"/>
    </source>
</evidence>
<evidence type="ECO:0000256" key="7">
    <source>
        <dbReference type="ARBA" id="ARBA00022801"/>
    </source>
</evidence>
<comment type="catalytic activity">
    <reaction evidence="1 8 9">
        <text>Release of N-terminal proline from a peptide.</text>
        <dbReference type="EC" id="3.4.11.5"/>
    </reaction>
</comment>
<keyword evidence="7 8" id="KW-0378">Hydrolase</keyword>
<organism evidence="11 12">
    <name type="scientific">Streptomyces xanthochromogenes</name>
    <dbReference type="NCBI Taxonomy" id="67384"/>
    <lineage>
        <taxon>Bacteria</taxon>
        <taxon>Bacillati</taxon>
        <taxon>Actinomycetota</taxon>
        <taxon>Actinomycetes</taxon>
        <taxon>Kitasatosporales</taxon>
        <taxon>Streptomycetaceae</taxon>
        <taxon>Streptomyces</taxon>
    </lineage>
</organism>
<evidence type="ECO:0000259" key="10">
    <source>
        <dbReference type="Pfam" id="PF00561"/>
    </source>
</evidence>
<evidence type="ECO:0000256" key="6">
    <source>
        <dbReference type="ARBA" id="ARBA00022670"/>
    </source>
</evidence>
<dbReference type="InterPro" id="IPR029058">
    <property type="entry name" value="AB_hydrolase_fold"/>
</dbReference>
<evidence type="ECO:0000256" key="3">
    <source>
        <dbReference type="ARBA" id="ARBA00010088"/>
    </source>
</evidence>
<dbReference type="PANTHER" id="PTHR43722:SF1">
    <property type="entry name" value="PROLINE IMINOPEPTIDASE"/>
    <property type="match status" value="1"/>
</dbReference>
<evidence type="ECO:0000256" key="5">
    <source>
        <dbReference type="ARBA" id="ARBA00022490"/>
    </source>
</evidence>
<dbReference type="SUPFAM" id="SSF53474">
    <property type="entry name" value="alpha/beta-Hydrolases"/>
    <property type="match status" value="1"/>
</dbReference>
<gene>
    <name evidence="11" type="primary">pip</name>
    <name evidence="11" type="ORF">GCM10010326_17580</name>
</gene>
<keyword evidence="4 8" id="KW-0031">Aminopeptidase</keyword>
<comment type="caution">
    <text evidence="11">The sequence shown here is derived from an EMBL/GenBank/DDBJ whole genome shotgun (WGS) entry which is preliminary data.</text>
</comment>
<dbReference type="PANTHER" id="PTHR43722">
    <property type="entry name" value="PROLINE IMINOPEPTIDASE"/>
    <property type="match status" value="1"/>
</dbReference>
<evidence type="ECO:0000256" key="2">
    <source>
        <dbReference type="ARBA" id="ARBA00004496"/>
    </source>
</evidence>
<dbReference type="Gene3D" id="3.40.50.1820">
    <property type="entry name" value="alpha/beta hydrolase"/>
    <property type="match status" value="1"/>
</dbReference>
<keyword evidence="12" id="KW-1185">Reference proteome</keyword>
<keyword evidence="6 8" id="KW-0645">Protease</keyword>
<evidence type="ECO:0000256" key="1">
    <source>
        <dbReference type="ARBA" id="ARBA00001585"/>
    </source>
</evidence>
<dbReference type="PRINTS" id="PR00111">
    <property type="entry name" value="ABHYDROLASE"/>
</dbReference>